<dbReference type="InterPro" id="IPR011050">
    <property type="entry name" value="Pectin_lyase_fold/virulence"/>
</dbReference>
<dbReference type="Gene3D" id="2.160.20.10">
    <property type="entry name" value="Single-stranded right-handed beta-helix, Pectin lyase-like"/>
    <property type="match status" value="1"/>
</dbReference>
<evidence type="ECO:0000313" key="3">
    <source>
        <dbReference type="EMBL" id="MDQ0348889.1"/>
    </source>
</evidence>
<dbReference type="Pfam" id="PF07581">
    <property type="entry name" value="Glug"/>
    <property type="match status" value="9"/>
</dbReference>
<dbReference type="SUPFAM" id="SSF51126">
    <property type="entry name" value="Pectin lyase-like"/>
    <property type="match status" value="1"/>
</dbReference>
<dbReference type="RefSeq" id="WP_307062089.1">
    <property type="nucleotide sequence ID" value="NZ_JAUSUH010000008.1"/>
</dbReference>
<keyword evidence="1" id="KW-0732">Signal</keyword>
<reference evidence="3 4" key="1">
    <citation type="submission" date="2023-07" db="EMBL/GenBank/DDBJ databases">
        <title>Genomic Encyclopedia of Type Strains, Phase IV (KMG-IV): sequencing the most valuable type-strain genomes for metagenomic binning, comparative biology and taxonomic classification.</title>
        <authorList>
            <person name="Goeker M."/>
        </authorList>
    </citation>
    <scope>NUCLEOTIDE SEQUENCE [LARGE SCALE GENOMIC DNA]</scope>
    <source>
        <strain evidence="3 4">DSM 1277</strain>
    </source>
</reference>
<dbReference type="Pfam" id="PF18676">
    <property type="entry name" value="MBG_2"/>
    <property type="match status" value="3"/>
</dbReference>
<dbReference type="InterPro" id="IPR008638">
    <property type="entry name" value="FhaB/CdiA-like_TPS"/>
</dbReference>
<evidence type="ECO:0000313" key="4">
    <source>
        <dbReference type="Proteomes" id="UP001238467"/>
    </source>
</evidence>
<dbReference type="Gene3D" id="3.30.160.710">
    <property type="match status" value="1"/>
</dbReference>
<sequence>MRFISSPRARGVAAAQFLASAAFLASSLPALSQSALPTAPRVAAGAASVAATSATSVLVTQTSRNAIINWGSFSVGAGNAVRFENGTGATLNRVTGFSPSQIDGSLSASGSLYLVNPNGVTIGSDGSVLTGGSFIASTHDVADGEFMAGGAMTFRGTSTASVTNYGTIGALGGDVALIARKVDNAGTITAPEGTAALVAGYEILVRDGALSDGKFVVKVGGADTEATTRGVIKAAEVELKANGGNVYALAGNTGSLTKATGVATKGGRVFLTAGAGGRVSVSQKVSARKSNGAGGSVKVSGKTVKVAGTLDAAGKKAAGGSIVVEGRDITLNNAALLDASGTNGGLVLVGGDYQGSKDAAKNYLSEAVATAQTVTVEAGAVINASGAAGAGGNVVVWSDARTSFAGSIVATGAGTGAGGDAEVSGKARLAFTGTADLTSASGRFGTLLLDPYNLTISNAADSTLSGFSANGDDSVLNVTTLTTALATANVTVTTGTGGTQAGTITVADEVAWSSGSTLTLSAYGDIVVNADLVGGTGSSIILRADNTGTGVGTVTFGGSVTATAAAGVTIYYNPTSYDSATDYAVNVGGGSPLTAFMLVNTLDNLQDISTNLSGTYALGRDIDASATANWNAGAGFAPIGTSVSAFSGTFDGQGHVISGLMINQASTLNVGLFGSTSSATISNVGLVGGSIVGNNAVGALIGSMSGGSVSSAYSTTSVTGINNVGGLVGYSNRALIEDSHAGGSVAATGSSVGGLVGYAQNTLGIDRSYATGTVSSTLASGNAYVGGLVGQVTGSGSYGVTQSYATGTVSAVANGVGGLVGRLAGALIEDSYATGNVSGGNFVGGLVGAVSATSSSITRAYALGSVTGETGVGGLVGYRDGTASSITQTYASGAVSGSASVGGLVGQAAGGTVSSSYWDTDTTGQDVGVGDGTATGVTGLTTAQARDAASYIGWDFATDWYQAGDMRPILRAEAASAVDGVVTVTNLHQLALIGTNLAGSYVLAGDIDAAATAGTNAAGIWSTQGFVPIGNDNAAFTGTLDGLGHVITGLVIDRPTTDSVGLFGFADYGSAIRNLGLVGGSVTGKGSVGALAGLTVGQVSNVSSNLSVVGSGSFVGGLAGLNAGAGIFDSSATGSVSGVDYVGGIAGNSQASITRSYATGAVNGQNYVGGLAGIAGGTVSGTYATGAVTATGDNVGGLVGMNGAAVQNSYATGAVTGGSDTGGLVGTNYGLVQTSYALGSVTGTSNVGGLVGANRGASIDTTYATGAVTGTSAVGGLVGINNGGGSIASSYWDMETTGRDVGVGAGDATGAFGLTTAQARNAASYVGWDFDTVWFQSADMRPILRSEAASAVDGVITISNLHQLALVGANLDGSYVLLADIDAAATYGANASDIWGAGGFVPIGSASAAFTGSFHGAGHTIDGLVINRASTDNVGLFGSISGDAFLNDVGLIAASVKGHDNVGTLVGSMDGGSVSGASASGSMTGASYVGGLIGKASGGTVTGSHAAVSVRAPNGNYVGGLIGRSDVALATSYATGAVSNGATYVGGLVGYATAAITDSYASGDVTGQNQVGGLVGRSEGAVSNAYATGKVKASVEYAGGLIGYATGNVTKSYALGDVNAGGSAGGLIGLAASGTITQAYATGKVTGFSATGGFIGTNGGAALVSSYWDTQTSNQLGGVGSGSSSGLTGLTTAEARSASSYVGWDFANDWYQAGDMRPILRSEAAEAVGGVVTVTNLHQLALIGTNLAGSYVLAGDIDAAATTGTNAAGIWSTQGWVPLGSDTAEFTGTFDGDGHGIAGLTIARDSDYNGLFGYAGTSAVLRDLTLSGGSISGLGTNSGGLVGYSKGTITNVVSGVSVAGSNNIGGLVGTLDGGSISGSSASGTITGEWAGGLVGSVLAGTISNSSASGTVGAVGVTSGDSRGGLIGYLAGGTLANSHATGHVTGGYSVGGLIGTLDGASVTGSFATGTVEGAGYAGGLVGEGQNGSIAQSYATGSVSANERVGGLVGAVSGTTLTQSYASGAVSGGEAIGGLVGTLDGGSIEQSYALGSVTGSNSKVGGLVGDAAQGTISQAYASGAVSAEGSGADLSTFGGFIGSNGTVTVTSSYWDKGTSGQASGVGTGSADGITGLATAEARSSASYVGWDFDTVWYQAGDMRPILRSETAEAVDGVITVSNLHQLALIAVDLGADYVLTADIDAAATAGTNASDIWSTQGWVPLGSSATPFTGTLDGDDHDIAGLTIARSASYNGLFGYAGTSAVIRDLTLSGGSMSGSGNYSGGLVAYNMGTISNVDSGVAVAAVNYAGGLVGYNAGGSISGSSASGVVTGWTSGGLVGTNTGAISDSSASGNVGLASDNTVGGLVGENAGGTLTNVQATGTVTGSSPVGGLVGQLNSGSIVNSSASGDVTAFWSSAGGLVGYMVAGSITGSTASGDVTVSANSSSTAVGGLVGQGDNGTIASSSASGAVVATAAEQATAGGLVGSAGAIAITSSHASGDVSADGAFTLAGGLVGDTNATIGASYATGDVSSAGYAGGLAGRSSAAITGSHAAGTITATGDYAGGLVGYAGGTIGSSYATGAVSGTGYVGGLAGINYAAITASYASGAVTATSSYAGGLVGYANATIDTSHATGDVTGTDYVGGLAGINYQAITASYARGRVTATDSYSGGLVGYANASIDASYATGAVSGTDYVGGLAGRSAESITGSHAIGDVTATAASSGGLVGYANFPVSDSYATGDVSGTTQVGGLIGNTSTQGSMQRVYATGDVTGTGDYVGGLVGISGAAISNAYATGTVTTTGDYVGGLVGYLEAGLSLSHATGSVSGKDYVGGLVGISGSGIGISASYASGSVSGTTYVGGFIGQSNGAISQSYALGAVTGTGTVGGFVGDNRTGLDQVYATGHVIGASVVGGLVGSNSSTITSSYWDMDTTAQSAAVGSGSATGATGLSTAQARDAASYVGWDFDAVWYQTGDMRPILRAEAASAVGGVVTVSNLHQLALIGTDLAGSYVLGANVDATASAGTDAAGIWGAGGFVPIGNFGDRFSGDLDGQGHVISGLTINRPTTDYVGLFGYVANAGSLTNVGLIGGSITGQNYVGGLAGQANGTVSDVYASAAVTGENNVGGLLGRSGPQSSISKAYATGAVSGIQYVGGLVGYVSGGAVSYAYATGSVTGTTYVGGLIGNMVSGTLSQAYASGAVSGTNNTAGLIGDRNSGTATLSFWDKGTSGQENGVGAGSSDGITGLTTDEARTSVAYTGWDFATDWYQAGDMRPIGRWEAADAVDGVIAVNNLHQLALIGADLGATYVLTADIDASATEGTDAAGIWSAYGWLSLGSEGDASTAFTGTLDGQGHDIAGLTIARNASYNGLFGYAETSAVFRDLTLSGGSISGSVLYSGGLVAYNKGTITNVASSVTVAASNYAGGLAGANSGTISGSSASGVVTGWTSGGLVGSNSGAISNSSASGDVGLASDNWVGGLVGQNSGTLTNVQASGAVTGNSPIGGLVGQMDSGSITNGSASGDVTAFWDSAGGLVGFMLDGSITGSTASGDVTLNANSSSTAAGGLVGKADYGTITSSSASGAVVATASDEATAGGLAGSAGGMIITNSYATGTVAASGGTTMAGGLAGSSYGTIDGSHATGSVAGAGQVGGLVGWSAGSITASYATGAVTATDQEAGGLVGRNEGSISSSYATGKVNGQSDKAGGLVGTNTGSITLSYASGAVEGGANSVGGLVGWNDGGSLTSVYATGSVSGVMYIGGVVGWNAGDISQAYATGAVTASNGFVGGLAGMQEPGTGTFTASFWDTQTTGQESAVGFGISSGTTGLTTADFQDTASFMTLAGGQGWDFATVWAPPSAGYYPQLYAVNAVVWVDTTASTSTYGDSTATVTSASGAGGPDSYVFGSADDSVTLTGGTIAIDPTTNAGTQAVALTSQNGSATSTDGVSYRVFYYGTNTATVAQATLTVTADDGDMVYGDAVPSLGYTTSGWKNGQGSQSATLLTGVTVSTDATSLSDVGSYATTASGGTLNGAASGNYALTYVQGDFAVEARAITVTADAQTMTYGNAVPDLTYEVTSGDLVNGDTLAGALATTASSTANVGSYAITQGTLNASSNYALTYVAADVTIDQRGVTVVADNQSMLEGARVPDLTYTLASGSLVNGDAFTGALATTATSGSSPGLYPILQGSLSLSANYAMTYVPGELAVLNNQPTIIVPPSVFIPQTPQDQWVVTMDTFVLVMETEESTDDGEDGSASACEGGPAICASLPHPDNRSFGRWLAFNVP</sequence>
<dbReference type="InterPro" id="IPR041286">
    <property type="entry name" value="MBG_2"/>
</dbReference>
<gene>
    <name evidence="3" type="ORF">J2S76_003323</name>
</gene>
<dbReference type="Gene3D" id="2.160.20.110">
    <property type="match status" value="13"/>
</dbReference>
<dbReference type="InterPro" id="IPR012334">
    <property type="entry name" value="Pectin_lyas_fold"/>
</dbReference>
<name>A0ABU0DKC4_9HYPH</name>
<dbReference type="NCBIfam" id="TIGR01901">
    <property type="entry name" value="adhes_NPXG"/>
    <property type="match status" value="1"/>
</dbReference>
<feature type="signal peptide" evidence="1">
    <location>
        <begin position="1"/>
        <end position="32"/>
    </location>
</feature>
<dbReference type="EMBL" id="JAUSUH010000008">
    <property type="protein sequence ID" value="MDQ0348889.1"/>
    <property type="molecule type" value="Genomic_DNA"/>
</dbReference>
<comment type="caution">
    <text evidence="3">The sequence shown here is derived from an EMBL/GenBank/DDBJ whole genome shotgun (WGS) entry which is preliminary data.</text>
</comment>
<protein>
    <submittedName>
        <fullName evidence="3">Filamentous hemagglutinin family protein</fullName>
    </submittedName>
</protein>
<proteinExistence type="predicted"/>
<organism evidence="3 4">
    <name type="scientific">Ancylobacter vacuolatus</name>
    <dbReference type="NCBI Taxonomy" id="223389"/>
    <lineage>
        <taxon>Bacteria</taxon>
        <taxon>Pseudomonadati</taxon>
        <taxon>Pseudomonadota</taxon>
        <taxon>Alphaproteobacteria</taxon>
        <taxon>Hyphomicrobiales</taxon>
        <taxon>Xanthobacteraceae</taxon>
        <taxon>Ancylobacter</taxon>
    </lineage>
</organism>
<dbReference type="Proteomes" id="UP001238467">
    <property type="component" value="Unassembled WGS sequence"/>
</dbReference>
<feature type="domain" description="Filamentous haemagglutinin FhaB/tRNA nuclease CdiA-like TPS" evidence="2">
    <location>
        <begin position="33"/>
        <end position="145"/>
    </location>
</feature>
<feature type="chain" id="PRO_5046234837" evidence="1">
    <location>
        <begin position="33"/>
        <end position="4274"/>
    </location>
</feature>
<dbReference type="SMART" id="SM00912">
    <property type="entry name" value="Haemagg_act"/>
    <property type="match status" value="1"/>
</dbReference>
<keyword evidence="4" id="KW-1185">Reference proteome</keyword>
<accession>A0ABU0DKC4</accession>
<dbReference type="InterPro" id="IPR011493">
    <property type="entry name" value="GLUG"/>
</dbReference>
<evidence type="ECO:0000259" key="2">
    <source>
        <dbReference type="SMART" id="SM00912"/>
    </source>
</evidence>
<evidence type="ECO:0000256" key="1">
    <source>
        <dbReference type="SAM" id="SignalP"/>
    </source>
</evidence>